<dbReference type="CDD" id="cd06261">
    <property type="entry name" value="TM_PBP2"/>
    <property type="match status" value="1"/>
</dbReference>
<feature type="transmembrane region" description="Helical" evidence="7">
    <location>
        <begin position="72"/>
        <end position="94"/>
    </location>
</feature>
<dbReference type="PANTHER" id="PTHR43227:SF11">
    <property type="entry name" value="BLL4140 PROTEIN"/>
    <property type="match status" value="1"/>
</dbReference>
<dbReference type="EMBL" id="PDPS01000040">
    <property type="protein sequence ID" value="PID55972.1"/>
    <property type="molecule type" value="Genomic_DNA"/>
</dbReference>
<proteinExistence type="inferred from homology"/>
<keyword evidence="2 7" id="KW-0813">Transport</keyword>
<dbReference type="GO" id="GO:0005886">
    <property type="term" value="C:plasma membrane"/>
    <property type="evidence" value="ECO:0007669"/>
    <property type="project" value="UniProtKB-SubCell"/>
</dbReference>
<feature type="transmembrane region" description="Helical" evidence="7">
    <location>
        <begin position="202"/>
        <end position="223"/>
    </location>
</feature>
<keyword evidence="3" id="KW-1003">Cell membrane</keyword>
<protein>
    <submittedName>
        <fullName evidence="9">Sugar ABC transporter permease</fullName>
    </submittedName>
</protein>
<dbReference type="SUPFAM" id="SSF161098">
    <property type="entry name" value="MetI-like"/>
    <property type="match status" value="1"/>
</dbReference>
<dbReference type="GO" id="GO:0055085">
    <property type="term" value="P:transmembrane transport"/>
    <property type="evidence" value="ECO:0007669"/>
    <property type="project" value="InterPro"/>
</dbReference>
<dbReference type="InterPro" id="IPR035906">
    <property type="entry name" value="MetI-like_sf"/>
</dbReference>
<comment type="similarity">
    <text evidence="7">Belongs to the binding-protein-dependent transport system permease family.</text>
</comment>
<organism evidence="9 10">
    <name type="scientific">candidate division KSB3 bacterium</name>
    <dbReference type="NCBI Taxonomy" id="2044937"/>
    <lineage>
        <taxon>Bacteria</taxon>
        <taxon>candidate division KSB3</taxon>
    </lineage>
</organism>
<feature type="transmembrane region" description="Helical" evidence="7">
    <location>
        <begin position="106"/>
        <end position="126"/>
    </location>
</feature>
<sequence>MVETAYKKQSYYLLLLPALLLYLAIIIFPIGLSTVLSFTKWKYFRLVGFVGFDNYIKMFHDPLFLKALWNNVQIMLISVFGQIPLGIVLGYILYRKLVKAGKFFEMMIFMPITISAVVVALLWNRIFSPVGIYTSLIRYLTNDPDYVLRITEHPYLAMIPILFVLLWMHTSLYMVMFLANMQRLPKSMLEAAKMDGASEMTLLLKIVVPSLANVIFTSSIFAISGSLKSFDLIFAMTGGGPVDYTNVMSIYLYKHTFTYSNYGYGSAISVIIVVLSVGLISLARGIYGRYQRKYD</sequence>
<dbReference type="InterPro" id="IPR000515">
    <property type="entry name" value="MetI-like"/>
</dbReference>
<evidence type="ECO:0000259" key="8">
    <source>
        <dbReference type="PROSITE" id="PS50928"/>
    </source>
</evidence>
<reference evidence="9 10" key="1">
    <citation type="submission" date="2017-10" db="EMBL/GenBank/DDBJ databases">
        <title>Novel microbial diversity and functional potential in the marine mammal oral microbiome.</title>
        <authorList>
            <person name="Dudek N.K."/>
            <person name="Sun C.L."/>
            <person name="Burstein D."/>
            <person name="Kantor R.S."/>
            <person name="Aliaga Goltsman D.S."/>
            <person name="Bik E.M."/>
            <person name="Thomas B.C."/>
            <person name="Banfield J.F."/>
            <person name="Relman D.A."/>
        </authorList>
    </citation>
    <scope>NUCLEOTIDE SEQUENCE [LARGE SCALE GENOMIC DNA]</scope>
    <source>
        <strain evidence="9">DOLZORAL124_49_17</strain>
    </source>
</reference>
<dbReference type="PROSITE" id="PS50928">
    <property type="entry name" value="ABC_TM1"/>
    <property type="match status" value="1"/>
</dbReference>
<evidence type="ECO:0000256" key="1">
    <source>
        <dbReference type="ARBA" id="ARBA00004651"/>
    </source>
</evidence>
<evidence type="ECO:0000256" key="7">
    <source>
        <dbReference type="RuleBase" id="RU363032"/>
    </source>
</evidence>
<keyword evidence="6 7" id="KW-0472">Membrane</keyword>
<evidence type="ECO:0000313" key="10">
    <source>
        <dbReference type="Proteomes" id="UP000229740"/>
    </source>
</evidence>
<name>A0A2G6E247_9BACT</name>
<evidence type="ECO:0000256" key="3">
    <source>
        <dbReference type="ARBA" id="ARBA00022475"/>
    </source>
</evidence>
<evidence type="ECO:0000256" key="6">
    <source>
        <dbReference type="ARBA" id="ARBA00023136"/>
    </source>
</evidence>
<dbReference type="PANTHER" id="PTHR43227">
    <property type="entry name" value="BLL4140 PROTEIN"/>
    <property type="match status" value="1"/>
</dbReference>
<keyword evidence="4 7" id="KW-0812">Transmembrane</keyword>
<dbReference type="Gene3D" id="1.10.3720.10">
    <property type="entry name" value="MetI-like"/>
    <property type="match status" value="1"/>
</dbReference>
<evidence type="ECO:0000256" key="2">
    <source>
        <dbReference type="ARBA" id="ARBA00022448"/>
    </source>
</evidence>
<feature type="transmembrane region" description="Helical" evidence="7">
    <location>
        <begin position="262"/>
        <end position="283"/>
    </location>
</feature>
<comment type="caution">
    <text evidence="9">The sequence shown here is derived from an EMBL/GenBank/DDBJ whole genome shotgun (WGS) entry which is preliminary data.</text>
</comment>
<evidence type="ECO:0000256" key="5">
    <source>
        <dbReference type="ARBA" id="ARBA00022989"/>
    </source>
</evidence>
<feature type="domain" description="ABC transmembrane type-1" evidence="8">
    <location>
        <begin position="68"/>
        <end position="283"/>
    </location>
</feature>
<evidence type="ECO:0000256" key="4">
    <source>
        <dbReference type="ARBA" id="ARBA00022692"/>
    </source>
</evidence>
<keyword evidence="5 7" id="KW-1133">Transmembrane helix</keyword>
<dbReference type="AlphaFoldDB" id="A0A2G6E247"/>
<feature type="transmembrane region" description="Helical" evidence="7">
    <location>
        <begin position="12"/>
        <end position="36"/>
    </location>
</feature>
<feature type="transmembrane region" description="Helical" evidence="7">
    <location>
        <begin position="155"/>
        <end position="181"/>
    </location>
</feature>
<gene>
    <name evidence="9" type="ORF">CSB45_13545</name>
</gene>
<comment type="subcellular location">
    <subcellularLocation>
        <location evidence="1 7">Cell membrane</location>
        <topology evidence="1 7">Multi-pass membrane protein</topology>
    </subcellularLocation>
</comment>
<dbReference type="Pfam" id="PF00528">
    <property type="entry name" value="BPD_transp_1"/>
    <property type="match status" value="1"/>
</dbReference>
<accession>A0A2G6E247</accession>
<dbReference type="InterPro" id="IPR050809">
    <property type="entry name" value="UgpAE/MalFG_permease"/>
</dbReference>
<evidence type="ECO:0000313" key="9">
    <source>
        <dbReference type="EMBL" id="PID55972.1"/>
    </source>
</evidence>
<dbReference type="Proteomes" id="UP000229740">
    <property type="component" value="Unassembled WGS sequence"/>
</dbReference>